<protein>
    <submittedName>
        <fullName evidence="2">Uncharacterized protein</fullName>
    </submittedName>
</protein>
<gene>
    <name evidence="2" type="ORF">FIE12Z_2267</name>
</gene>
<sequence>MAEKRKITIMERKSGASTSKDGKVKKLDEKYTGVKVIITSKKLQLEFSTVPNHETESFTVKNMRSRMKDQGLTGDWTPVGSW</sequence>
<evidence type="ECO:0000313" key="3">
    <source>
        <dbReference type="Proteomes" id="UP000265631"/>
    </source>
</evidence>
<dbReference type="Proteomes" id="UP000265631">
    <property type="component" value="Unassembled WGS sequence"/>
</dbReference>
<evidence type="ECO:0000256" key="1">
    <source>
        <dbReference type="SAM" id="MobiDB-lite"/>
    </source>
</evidence>
<name>A0A395MZT8_9HYPO</name>
<keyword evidence="3" id="KW-1185">Reference proteome</keyword>
<feature type="region of interest" description="Disordered" evidence="1">
    <location>
        <begin position="1"/>
        <end position="22"/>
    </location>
</feature>
<dbReference type="AlphaFoldDB" id="A0A395MZT8"/>
<comment type="caution">
    <text evidence="2">The sequence shown here is derived from an EMBL/GenBank/DDBJ whole genome shotgun (WGS) entry which is preliminary data.</text>
</comment>
<dbReference type="EMBL" id="PXXK01000042">
    <property type="protein sequence ID" value="RFN53442.1"/>
    <property type="molecule type" value="Genomic_DNA"/>
</dbReference>
<proteinExistence type="predicted"/>
<reference evidence="2 3" key="1">
    <citation type="journal article" date="2018" name="PLoS Pathog.">
        <title>Evolution of structural diversity of trichothecenes, a family of toxins produced by plant pathogenic and entomopathogenic fungi.</title>
        <authorList>
            <person name="Proctor R.H."/>
            <person name="McCormick S.P."/>
            <person name="Kim H.S."/>
            <person name="Cardoza R.E."/>
            <person name="Stanley A.M."/>
            <person name="Lindo L."/>
            <person name="Kelly A."/>
            <person name="Brown D.W."/>
            <person name="Lee T."/>
            <person name="Vaughan M.M."/>
            <person name="Alexander N.J."/>
            <person name="Busman M."/>
            <person name="Gutierrez S."/>
        </authorList>
    </citation>
    <scope>NUCLEOTIDE SEQUENCE [LARGE SCALE GENOMIC DNA]</scope>
    <source>
        <strain evidence="2 3">NRRL 13405</strain>
    </source>
</reference>
<organism evidence="2 3">
    <name type="scientific">Fusarium flagelliforme</name>
    <dbReference type="NCBI Taxonomy" id="2675880"/>
    <lineage>
        <taxon>Eukaryota</taxon>
        <taxon>Fungi</taxon>
        <taxon>Dikarya</taxon>
        <taxon>Ascomycota</taxon>
        <taxon>Pezizomycotina</taxon>
        <taxon>Sordariomycetes</taxon>
        <taxon>Hypocreomycetidae</taxon>
        <taxon>Hypocreales</taxon>
        <taxon>Nectriaceae</taxon>
        <taxon>Fusarium</taxon>
        <taxon>Fusarium incarnatum-equiseti species complex</taxon>
    </lineage>
</organism>
<evidence type="ECO:0000313" key="2">
    <source>
        <dbReference type="EMBL" id="RFN53442.1"/>
    </source>
</evidence>
<accession>A0A395MZT8</accession>